<sequence length="277" mass="30065">MKRVISEDGTTIAYESAGSGPPLILIDGALCSRSNGPNGPLAEVLRPHYTVFTYDRRGRGDSGDQSAYEVEREVEDLSALIREAGGSAFVYSISSGAALALEAAMRLPCIRKLALYEAPFVVDRSRAPVPEHYAAQMEAHVRAERRGAAIKHFMRRGVGLPAPVVALMPLMPAWSKLKAVAHTLPYDTRLTIEHQRGDGSSLRRWAEVRVPTLVVAGGKSPVWMQNGMRALAEALPNARLDSLPGQTHIVKPAALAPALRQFFQDEEHTDADQGGPR</sequence>
<protein>
    <submittedName>
        <fullName evidence="2">Alpha/beta hydrolase</fullName>
    </submittedName>
</protein>
<dbReference type="Proteomes" id="UP000547209">
    <property type="component" value="Unassembled WGS sequence"/>
</dbReference>
<dbReference type="GO" id="GO:0016787">
    <property type="term" value="F:hydrolase activity"/>
    <property type="evidence" value="ECO:0007669"/>
    <property type="project" value="UniProtKB-KW"/>
</dbReference>
<dbReference type="Gene3D" id="3.40.50.1820">
    <property type="entry name" value="alpha/beta hydrolase"/>
    <property type="match status" value="1"/>
</dbReference>
<keyword evidence="3" id="KW-1185">Reference proteome</keyword>
<reference evidence="2 3" key="1">
    <citation type="submission" date="2020-08" db="EMBL/GenBank/DDBJ databases">
        <title>Cohnella phylogeny.</title>
        <authorList>
            <person name="Dunlap C."/>
        </authorList>
    </citation>
    <scope>NUCLEOTIDE SEQUENCE [LARGE SCALE GENOMIC DNA]</scope>
    <source>
        <strain evidence="2 3">DSM 28246</strain>
    </source>
</reference>
<evidence type="ECO:0000259" key="1">
    <source>
        <dbReference type="Pfam" id="PF12697"/>
    </source>
</evidence>
<dbReference type="RefSeq" id="WP_185672493.1">
    <property type="nucleotide sequence ID" value="NZ_JACJVP010000050.1"/>
</dbReference>
<dbReference type="PANTHER" id="PTHR43433">
    <property type="entry name" value="HYDROLASE, ALPHA/BETA FOLD FAMILY PROTEIN"/>
    <property type="match status" value="1"/>
</dbReference>
<evidence type="ECO:0000313" key="2">
    <source>
        <dbReference type="EMBL" id="MBB6674630.1"/>
    </source>
</evidence>
<evidence type="ECO:0000313" key="3">
    <source>
        <dbReference type="Proteomes" id="UP000547209"/>
    </source>
</evidence>
<dbReference type="Pfam" id="PF12697">
    <property type="entry name" value="Abhydrolase_6"/>
    <property type="match status" value="1"/>
</dbReference>
<dbReference type="SUPFAM" id="SSF53474">
    <property type="entry name" value="alpha/beta-Hydrolases"/>
    <property type="match status" value="1"/>
</dbReference>
<dbReference type="AlphaFoldDB" id="A0A7X0RW03"/>
<dbReference type="InterPro" id="IPR029058">
    <property type="entry name" value="AB_hydrolase_fold"/>
</dbReference>
<keyword evidence="2" id="KW-0378">Hydrolase</keyword>
<accession>A0A7X0RW03</accession>
<dbReference type="InterPro" id="IPR000073">
    <property type="entry name" value="AB_hydrolase_1"/>
</dbReference>
<name>A0A7X0RW03_9BACL</name>
<dbReference type="PANTHER" id="PTHR43433:SF5">
    <property type="entry name" value="AB HYDROLASE-1 DOMAIN-CONTAINING PROTEIN"/>
    <property type="match status" value="1"/>
</dbReference>
<proteinExistence type="predicted"/>
<organism evidence="2 3">
    <name type="scientific">Cohnella nanjingensis</name>
    <dbReference type="NCBI Taxonomy" id="1387779"/>
    <lineage>
        <taxon>Bacteria</taxon>
        <taxon>Bacillati</taxon>
        <taxon>Bacillota</taxon>
        <taxon>Bacilli</taxon>
        <taxon>Bacillales</taxon>
        <taxon>Paenibacillaceae</taxon>
        <taxon>Cohnella</taxon>
    </lineage>
</organism>
<gene>
    <name evidence="2" type="ORF">H7C19_28505</name>
</gene>
<feature type="domain" description="AB hydrolase-1" evidence="1">
    <location>
        <begin position="40"/>
        <end position="249"/>
    </location>
</feature>
<dbReference type="InterPro" id="IPR050471">
    <property type="entry name" value="AB_hydrolase"/>
</dbReference>
<dbReference type="EMBL" id="JACJVP010000050">
    <property type="protein sequence ID" value="MBB6674630.1"/>
    <property type="molecule type" value="Genomic_DNA"/>
</dbReference>
<comment type="caution">
    <text evidence="2">The sequence shown here is derived from an EMBL/GenBank/DDBJ whole genome shotgun (WGS) entry which is preliminary data.</text>
</comment>